<gene>
    <name evidence="1" type="ORF">SCAR479_09014</name>
</gene>
<dbReference type="EMBL" id="JARVKM010000042">
    <property type="protein sequence ID" value="KAK9774409.1"/>
    <property type="molecule type" value="Genomic_DNA"/>
</dbReference>
<protein>
    <submittedName>
        <fullName evidence="1">Uncharacterized protein</fullName>
    </submittedName>
</protein>
<dbReference type="Proteomes" id="UP001465668">
    <property type="component" value="Unassembled WGS sequence"/>
</dbReference>
<evidence type="ECO:0000313" key="1">
    <source>
        <dbReference type="EMBL" id="KAK9774409.1"/>
    </source>
</evidence>
<organism evidence="1 2">
    <name type="scientific">Seiridium cardinale</name>
    <dbReference type="NCBI Taxonomy" id="138064"/>
    <lineage>
        <taxon>Eukaryota</taxon>
        <taxon>Fungi</taxon>
        <taxon>Dikarya</taxon>
        <taxon>Ascomycota</taxon>
        <taxon>Pezizomycotina</taxon>
        <taxon>Sordariomycetes</taxon>
        <taxon>Xylariomycetidae</taxon>
        <taxon>Amphisphaeriales</taxon>
        <taxon>Sporocadaceae</taxon>
        <taxon>Seiridium</taxon>
    </lineage>
</organism>
<sequence length="568" mass="58925">MTPNCNAIGPSACSRALARGNVLDIGRAGEHAWHLIFVFVTLSTHAQHSEASGTAPMRWVTGDAMPTVRGQGQPDELTTMLGLAFDAASEPFSTGSLVSFTFFHSLSTANFEMRSLIILGAAGLAAASPAVSAINLDIVQAAPAPSVTGPAFSDSIETGIYNAAAASSSAVAAVTGVATASATAAEKRSLEARTLCIFGFCIGSTGSSGYATTSSTVKATSTSTTAKATGYATVTSAASAVTSIASIPVTANLAPTTCTPVSWTNTFAFTSDTACPTPYEVGTYCGFINPEDPCAPQPDGYGAKTTPDTADAFLANPVYHKLAQSAATPSGYAQTFKDLNASVNANSYMGLYTLQSYDVAVCAAKCDSTDLCTAFNLYIERDPQWNPDQCSCTGTNVSSITNYKCTLWGSGVQPAAAVNTGETRSGFPVVITGSNGYQKTNNTTPTTPSGWTNPKNCSGIHSHPRTCIGEQIFKGVFDVNICATYAAAQNAANQKSGLLASILSYLGYNPGKCNFFNAFMLTQDGIAQGTYCKLFAEQYDNSVATVIPGWSGSHFYGVESSWSYCSSS</sequence>
<proteinExistence type="predicted"/>
<keyword evidence="2" id="KW-1185">Reference proteome</keyword>
<name>A0ABR2XKQ5_9PEZI</name>
<accession>A0ABR2XKQ5</accession>
<reference evidence="1 2" key="1">
    <citation type="submission" date="2024-02" db="EMBL/GenBank/DDBJ databases">
        <title>First draft genome assembly of two strains of Seiridium cardinale.</title>
        <authorList>
            <person name="Emiliani G."/>
            <person name="Scali E."/>
        </authorList>
    </citation>
    <scope>NUCLEOTIDE SEQUENCE [LARGE SCALE GENOMIC DNA]</scope>
    <source>
        <strain evidence="1 2">BM-138-000479</strain>
    </source>
</reference>
<evidence type="ECO:0000313" key="2">
    <source>
        <dbReference type="Proteomes" id="UP001465668"/>
    </source>
</evidence>
<dbReference type="PANTHER" id="PTHR36578:SF1">
    <property type="entry name" value="APPLE DOMAIN-CONTAINING PROTEIN"/>
    <property type="match status" value="1"/>
</dbReference>
<dbReference type="PANTHER" id="PTHR36578">
    <property type="entry name" value="CHROMOSOME 15, WHOLE GENOME SHOTGUN SEQUENCE"/>
    <property type="match status" value="1"/>
</dbReference>
<comment type="caution">
    <text evidence="1">The sequence shown here is derived from an EMBL/GenBank/DDBJ whole genome shotgun (WGS) entry which is preliminary data.</text>
</comment>